<dbReference type="InterPro" id="IPR019775">
    <property type="entry name" value="WD40_repeat_CS"/>
</dbReference>
<evidence type="ECO:0000313" key="5">
    <source>
        <dbReference type="Proteomes" id="UP000288351"/>
    </source>
</evidence>
<dbReference type="PANTHER" id="PTHR19879:SF9">
    <property type="entry name" value="TRANSCRIPTION INITIATION FACTOR TFIID SUBUNIT 5"/>
    <property type="match status" value="1"/>
</dbReference>
<dbReference type="PROSITE" id="PS50082">
    <property type="entry name" value="WD_REPEATS_2"/>
    <property type="match status" value="6"/>
</dbReference>
<evidence type="ECO:0000256" key="1">
    <source>
        <dbReference type="ARBA" id="ARBA00022574"/>
    </source>
</evidence>
<dbReference type="InterPro" id="IPR020472">
    <property type="entry name" value="WD40_PAC1"/>
</dbReference>
<dbReference type="InterPro" id="IPR015943">
    <property type="entry name" value="WD40/YVTN_repeat-like_dom_sf"/>
</dbReference>
<organism evidence="4 5">
    <name type="scientific">Streptomyces noursei</name>
    <name type="common">Streptomyces albulus</name>
    <dbReference type="NCBI Taxonomy" id="1971"/>
    <lineage>
        <taxon>Bacteria</taxon>
        <taxon>Bacillati</taxon>
        <taxon>Actinomycetota</taxon>
        <taxon>Actinomycetes</taxon>
        <taxon>Kitasatosporales</taxon>
        <taxon>Streptomycetaceae</taxon>
        <taxon>Streptomyces</taxon>
    </lineage>
</organism>
<dbReference type="InterPro" id="IPR036322">
    <property type="entry name" value="WD40_repeat_dom_sf"/>
</dbReference>
<evidence type="ECO:0000313" key="4">
    <source>
        <dbReference type="EMBL" id="GCB87404.1"/>
    </source>
</evidence>
<dbReference type="SMART" id="SM00320">
    <property type="entry name" value="WD40"/>
    <property type="match status" value="12"/>
</dbReference>
<dbReference type="CDD" id="cd00200">
    <property type="entry name" value="WD40"/>
    <property type="match status" value="2"/>
</dbReference>
<feature type="repeat" description="WD" evidence="3">
    <location>
        <begin position="623"/>
        <end position="666"/>
    </location>
</feature>
<dbReference type="SUPFAM" id="SSF50978">
    <property type="entry name" value="WD40 repeat-like"/>
    <property type="match status" value="1"/>
</dbReference>
<dbReference type="PRINTS" id="PR00320">
    <property type="entry name" value="GPROTEINBRPT"/>
</dbReference>
<protein>
    <submittedName>
        <fullName evidence="4">Uncharacterized protein</fullName>
    </submittedName>
</protein>
<keyword evidence="1 3" id="KW-0853">WD repeat</keyword>
<feature type="repeat" description="WD" evidence="3">
    <location>
        <begin position="83"/>
        <end position="106"/>
    </location>
</feature>
<dbReference type="Pfam" id="PF00400">
    <property type="entry name" value="WD40"/>
    <property type="match status" value="8"/>
</dbReference>
<evidence type="ECO:0000256" key="3">
    <source>
        <dbReference type="PROSITE-ProRule" id="PRU00221"/>
    </source>
</evidence>
<dbReference type="AlphaFoldDB" id="A0A401QPV0"/>
<keyword evidence="2" id="KW-0677">Repeat</keyword>
<dbReference type="Gene3D" id="2.130.10.10">
    <property type="entry name" value="YVTN repeat-like/Quinoprotein amine dehydrogenase"/>
    <property type="match status" value="4"/>
</dbReference>
<gene>
    <name evidence="4" type="ORF">SALB_00055</name>
</gene>
<feature type="repeat" description="WD" evidence="3">
    <location>
        <begin position="379"/>
        <end position="402"/>
    </location>
</feature>
<feature type="repeat" description="WD" evidence="3">
    <location>
        <begin position="128"/>
        <end position="151"/>
    </location>
</feature>
<dbReference type="EMBL" id="BHXC01000001">
    <property type="protein sequence ID" value="GCB87404.1"/>
    <property type="molecule type" value="Genomic_DNA"/>
</dbReference>
<reference evidence="4 5" key="1">
    <citation type="journal article" date="2019" name="Microbiol. Resour. Announc.">
        <title>Draft Genome Sequence of the Most Traditional epsilon-Poly-l-Lysine Producer, Streptomyces albulus NBRC14147.</title>
        <authorList>
            <person name="Yamanaka K."/>
            <person name="Hamano Y."/>
        </authorList>
    </citation>
    <scope>NUCLEOTIDE SEQUENCE [LARGE SCALE GENOMIC DNA]</scope>
    <source>
        <strain evidence="4 5">NBRC 14147</strain>
    </source>
</reference>
<dbReference type="PROSITE" id="PS50294">
    <property type="entry name" value="WD_REPEATS_REGION"/>
    <property type="match status" value="1"/>
</dbReference>
<dbReference type="Proteomes" id="UP000288351">
    <property type="component" value="Unassembled WGS sequence"/>
</dbReference>
<dbReference type="RefSeq" id="WP_016573876.1">
    <property type="nucleotide sequence ID" value="NZ_BHXC01000001.1"/>
</dbReference>
<proteinExistence type="predicted"/>
<sequence>MSYRKLWEAGPRRDEVAVIDSGAEAVGAVCALPSAEGMRVAAASSDGRIQVWDPLTGQRCLVFGEERAAVFALCAVSVGGETFLASGGADATVHLWDPRTGASVRTLPGHEGRLVNGLCAVPFGGRELVASGGDDGTVRLWDPATGRPHLVLDAGTEPYDGTHPRRGLCAFELDGRDVLATGGDDGTVRLWDVASGGLIRQFNGEPDRNRGTTCVRYRSDYVYVEPTGHTGPVYSLCAFRSGERTVVASGAADRKVRLWDAATGELLHKLDCASQSFGVCAVQVAGRTLVATVGGGNDDLRLWDAESGELLHTLQGHTGPVWGGVCALPRPEGPLLASGGGKFDGTVRLWDPAARPGSDPGLRELSDTLCTVPARDRMLVASGSHNGAVRLWDAQDGTRTDVIDCKDGKFNGNWVGDVCALPAEGRTLLAVASHNRTIRLHDPAAGEEVRLIGHYWDPADPERPGVGTSPLTAEGRPATGEFTAACTVPADGRYLLATCGQQSSGATTWELLASRPVTYVRLWDPDSGEHVRTVGEHEGRLDTMCALPLPDRTLLACAGQNSTIRLWDVAAAPSRPRELHTTHGRVNALCAVPVEGRTVLASAGHDGTVGLLDPESDVPVRTLRGHREWVEALCVLPVGDRTLLASGSKDRTVRLWDVDAFACVAEIPVHAPVTALAASRERLYVATYAGMIGLAVEG</sequence>
<dbReference type="InterPro" id="IPR011047">
    <property type="entry name" value="Quinoprotein_ADH-like_sf"/>
</dbReference>
<feature type="repeat" description="WD" evidence="3">
    <location>
        <begin position="226"/>
        <end position="269"/>
    </location>
</feature>
<name>A0A401QPV0_STRNR</name>
<comment type="caution">
    <text evidence="4">The sequence shown here is derived from an EMBL/GenBank/DDBJ whole genome shotgun (WGS) entry which is preliminary data.</text>
</comment>
<dbReference type="SUPFAM" id="SSF50998">
    <property type="entry name" value="Quinoprotein alcohol dehydrogenase-like"/>
    <property type="match status" value="1"/>
</dbReference>
<evidence type="ECO:0000256" key="2">
    <source>
        <dbReference type="ARBA" id="ARBA00022737"/>
    </source>
</evidence>
<accession>A0A401QPV0</accession>
<dbReference type="PANTHER" id="PTHR19879">
    <property type="entry name" value="TRANSCRIPTION INITIATION FACTOR TFIID"/>
    <property type="match status" value="1"/>
</dbReference>
<feature type="repeat" description="WD" evidence="3">
    <location>
        <begin position="179"/>
        <end position="201"/>
    </location>
</feature>
<dbReference type="InterPro" id="IPR001680">
    <property type="entry name" value="WD40_rpt"/>
</dbReference>
<dbReference type="PROSITE" id="PS00678">
    <property type="entry name" value="WD_REPEATS_1"/>
    <property type="match status" value="3"/>
</dbReference>